<proteinExistence type="predicted"/>
<organism evidence="1 2">
    <name type="scientific">Oxyplasma meridianum</name>
    <dbReference type="NCBI Taxonomy" id="3073602"/>
    <lineage>
        <taxon>Archaea</taxon>
        <taxon>Methanobacteriati</taxon>
        <taxon>Thermoplasmatota</taxon>
        <taxon>Thermoplasmata</taxon>
        <taxon>Thermoplasmatales</taxon>
        <taxon>Thermoplasmataceae</taxon>
        <taxon>Oxyplasma</taxon>
    </lineage>
</organism>
<accession>A0AAX4NHA7</accession>
<dbReference type="EMBL" id="CP133772">
    <property type="protein sequence ID" value="WYY00530.1"/>
    <property type="molecule type" value="Genomic_DNA"/>
</dbReference>
<protein>
    <recommendedName>
        <fullName evidence="3">Polymerase nucleotidyl transferase domain-containing protein</fullName>
    </recommendedName>
</protein>
<sequence length="212" mass="24770">MSQGDIKDSKICVAREFFKLLGTRDLLFLGISGSVSYDPEPDDDVDIFIITKSWKLWITIIRAMIIRRIHGLYPICLSLCLDSVSAKKMFDESRDFIVAMDSLHVIPLFGDSYYNKLMRGSKLIKNFFPDEFKAYEIPVLEHARFNLQNCALYFFSAVYLELKGLIHNHRYESENKREKCFKTVLGFHSFYLDSIKYQKLRELHQEPGDSRA</sequence>
<dbReference type="RefSeq" id="WP_393970865.1">
    <property type="nucleotide sequence ID" value="NZ_CP133772.1"/>
</dbReference>
<dbReference type="GeneID" id="95967844"/>
<evidence type="ECO:0000313" key="2">
    <source>
        <dbReference type="Proteomes" id="UP001451606"/>
    </source>
</evidence>
<dbReference type="KEGG" id="omr:OXIME_001107"/>
<dbReference type="AlphaFoldDB" id="A0AAX4NHA7"/>
<name>A0AAX4NHA7_9ARCH</name>
<gene>
    <name evidence="1" type="ORF">OXIME_001107</name>
</gene>
<reference evidence="1 2" key="1">
    <citation type="submission" date="2023-09" db="EMBL/GenBank/DDBJ databases">
        <authorList>
            <person name="Golyshina O.V."/>
            <person name="Lunev E.A."/>
            <person name="Bargiela R."/>
            <person name="Gaines M.C."/>
            <person name="Daum B."/>
            <person name="Bale N.J."/>
            <person name="Koenen M."/>
            <person name="Sinninghe Damst J.S."/>
            <person name="Yakimov M."/>
            <person name="Golyshin P.N."/>
        </authorList>
    </citation>
    <scope>NUCLEOTIDE SEQUENCE [LARGE SCALE GENOMIC DNA]</scope>
    <source>
        <strain evidence="1 2">M1</strain>
    </source>
</reference>
<evidence type="ECO:0000313" key="1">
    <source>
        <dbReference type="EMBL" id="WYY00530.1"/>
    </source>
</evidence>
<keyword evidence="2" id="KW-1185">Reference proteome</keyword>
<evidence type="ECO:0008006" key="3">
    <source>
        <dbReference type="Google" id="ProtNLM"/>
    </source>
</evidence>
<dbReference type="Proteomes" id="UP001451606">
    <property type="component" value="Chromosome"/>
</dbReference>